<proteinExistence type="predicted"/>
<sequence length="39" mass="4365">MVVNYTELFPLIKALANAMIALDTACNNLFTFIMSSVRQ</sequence>
<keyword evidence="2" id="KW-1185">Reference proteome</keyword>
<accession>H5TB93</accession>
<gene>
    <name evidence="1" type="ORF">GPUN_1446</name>
</gene>
<protein>
    <submittedName>
        <fullName evidence="1">Uncharacterized protein</fullName>
    </submittedName>
</protein>
<organism evidence="1 2">
    <name type="scientific">Glaciecola punicea ACAM 611</name>
    <dbReference type="NCBI Taxonomy" id="1121923"/>
    <lineage>
        <taxon>Bacteria</taxon>
        <taxon>Pseudomonadati</taxon>
        <taxon>Pseudomonadota</taxon>
        <taxon>Gammaproteobacteria</taxon>
        <taxon>Alteromonadales</taxon>
        <taxon>Alteromonadaceae</taxon>
        <taxon>Glaciecola</taxon>
    </lineage>
</organism>
<name>H5TB93_9ALTE</name>
<evidence type="ECO:0000313" key="1">
    <source>
        <dbReference type="EMBL" id="GAB55570.1"/>
    </source>
</evidence>
<dbReference type="Proteomes" id="UP000053586">
    <property type="component" value="Unassembled WGS sequence"/>
</dbReference>
<dbReference type="AlphaFoldDB" id="H5TB93"/>
<reference evidence="1 2" key="2">
    <citation type="journal article" date="2017" name="Antonie Van Leeuwenhoek">
        <title>Rhizobium rhizosphaerae sp. nov., a novel species isolated from rice rhizosphere.</title>
        <authorList>
            <person name="Zhao J.J."/>
            <person name="Zhang J."/>
            <person name="Zhang R.J."/>
            <person name="Zhang C.W."/>
            <person name="Yin H.Q."/>
            <person name="Zhang X.X."/>
        </authorList>
    </citation>
    <scope>NUCLEOTIDE SEQUENCE [LARGE SCALE GENOMIC DNA]</scope>
    <source>
        <strain evidence="1 2">ACAM 611</strain>
    </source>
</reference>
<evidence type="ECO:0000313" key="2">
    <source>
        <dbReference type="Proteomes" id="UP000053586"/>
    </source>
</evidence>
<reference evidence="1 2" key="1">
    <citation type="journal article" date="2012" name="J. Bacteriol.">
        <title>Genome sequence of proteorhodopsin-containing sea ice bacterium Glaciecola punicea ACAM 611T.</title>
        <authorList>
            <person name="Qin Q.-L."/>
            <person name="Xie B.-B."/>
            <person name="Shu Y.-L."/>
            <person name="Rong J.-C."/>
            <person name="Zhao D.-L."/>
            <person name="Zhang X.-Y."/>
            <person name="Chen X.-L."/>
            <person name="Zhou B.-C."/>
            <person name="Zhanga Y.-Z."/>
        </authorList>
    </citation>
    <scope>NUCLEOTIDE SEQUENCE [LARGE SCALE GENOMIC DNA]</scope>
    <source>
        <strain evidence="1 2">ACAM 611</strain>
    </source>
</reference>
<comment type="caution">
    <text evidence="1">The sequence shown here is derived from an EMBL/GenBank/DDBJ whole genome shotgun (WGS) entry which is preliminary data.</text>
</comment>
<dbReference type="EMBL" id="BAET01000013">
    <property type="protein sequence ID" value="GAB55570.1"/>
    <property type="molecule type" value="Genomic_DNA"/>
</dbReference>